<keyword evidence="6" id="KW-1185">Reference proteome</keyword>
<dbReference type="PRINTS" id="PR00080">
    <property type="entry name" value="SDRFAMILY"/>
</dbReference>
<gene>
    <name evidence="5" type="ORF">QD47_09045</name>
</gene>
<dbReference type="SUPFAM" id="SSF51735">
    <property type="entry name" value="NAD(P)-binding Rossmann-fold domains"/>
    <property type="match status" value="1"/>
</dbReference>
<dbReference type="FunFam" id="3.40.50.720:FF:000047">
    <property type="entry name" value="NADP-dependent L-serine/L-allo-threonine dehydrogenase"/>
    <property type="match status" value="1"/>
</dbReference>
<evidence type="ECO:0000313" key="6">
    <source>
        <dbReference type="Proteomes" id="UP000032534"/>
    </source>
</evidence>
<evidence type="ECO:0000313" key="5">
    <source>
        <dbReference type="EMBL" id="KJD45940.1"/>
    </source>
</evidence>
<dbReference type="PRINTS" id="PR00081">
    <property type="entry name" value="GDHRDH"/>
</dbReference>
<comment type="similarity">
    <text evidence="1 3">Belongs to the short-chain dehydrogenases/reductases (SDR) family.</text>
</comment>
<accession>A0A0D7X3D9</accession>
<organism evidence="5 6">
    <name type="scientific">Paenibacillus terrae</name>
    <dbReference type="NCBI Taxonomy" id="159743"/>
    <lineage>
        <taxon>Bacteria</taxon>
        <taxon>Bacillati</taxon>
        <taxon>Bacillota</taxon>
        <taxon>Bacilli</taxon>
        <taxon>Bacillales</taxon>
        <taxon>Paenibacillaceae</taxon>
        <taxon>Paenibacillus</taxon>
    </lineage>
</organism>
<evidence type="ECO:0000256" key="2">
    <source>
        <dbReference type="ARBA" id="ARBA00023002"/>
    </source>
</evidence>
<dbReference type="PATRIC" id="fig|159743.3.peg.1996"/>
<dbReference type="Pfam" id="PF00106">
    <property type="entry name" value="adh_short"/>
    <property type="match status" value="1"/>
</dbReference>
<dbReference type="PANTHER" id="PTHR43115:SF4">
    <property type="entry name" value="DEHYDROGENASE_REDUCTASE SDR FAMILY MEMBER 11"/>
    <property type="match status" value="1"/>
</dbReference>
<dbReference type="Gene3D" id="3.40.50.720">
    <property type="entry name" value="NAD(P)-binding Rossmann-like Domain"/>
    <property type="match status" value="1"/>
</dbReference>
<proteinExistence type="inferred from homology"/>
<dbReference type="RefSeq" id="WP_044645822.1">
    <property type="nucleotide sequence ID" value="NZ_JTHP01000013.1"/>
</dbReference>
<dbReference type="InterPro" id="IPR036291">
    <property type="entry name" value="NAD(P)-bd_dom_sf"/>
</dbReference>
<dbReference type="InterPro" id="IPR002347">
    <property type="entry name" value="SDR_fam"/>
</dbReference>
<dbReference type="AlphaFoldDB" id="A0A0D7X3D9"/>
<keyword evidence="2" id="KW-0560">Oxidoreductase</keyword>
<dbReference type="OrthoDB" id="9775296at2"/>
<dbReference type="SMART" id="SM00822">
    <property type="entry name" value="PKS_KR"/>
    <property type="match status" value="1"/>
</dbReference>
<dbReference type="GO" id="GO:0016616">
    <property type="term" value="F:oxidoreductase activity, acting on the CH-OH group of donors, NAD or NADP as acceptor"/>
    <property type="evidence" value="ECO:0007669"/>
    <property type="project" value="UniProtKB-ARBA"/>
</dbReference>
<feature type="domain" description="Ketoreductase" evidence="4">
    <location>
        <begin position="7"/>
        <end position="185"/>
    </location>
</feature>
<evidence type="ECO:0000259" key="4">
    <source>
        <dbReference type="SMART" id="SM00822"/>
    </source>
</evidence>
<comment type="caution">
    <text evidence="5">The sequence shown here is derived from an EMBL/GenBank/DDBJ whole genome shotgun (WGS) entry which is preliminary data.</text>
</comment>
<name>A0A0D7X3D9_9BACL</name>
<evidence type="ECO:0000256" key="3">
    <source>
        <dbReference type="RuleBase" id="RU000363"/>
    </source>
</evidence>
<sequence>MQYVKDKVIIITGASSGIGEATALYLAKNGATVVLAARNEGKLRSLTERIKNEGGNAFYKATDVTVNDEVQSLVSFTIDHLGRVDTLINCAGYMLFSLWDNAHVEEWEKMIDLNIKGTLYGIAAVLPQMKKQGQGQIINVGSIAGHAVGEGHGVYSATKYAMRAITESLRKEVAVKHNIQAVLVSPGVIATNWQSTVTDQDVKTVLEDLNNVAIDVEYVAETIGFVVNKPANVMINDVIVAPTAQEW</sequence>
<dbReference type="PANTHER" id="PTHR43115">
    <property type="entry name" value="DEHYDROGENASE/REDUCTASE SDR FAMILY MEMBER 11"/>
    <property type="match status" value="1"/>
</dbReference>
<dbReference type="PROSITE" id="PS00061">
    <property type="entry name" value="ADH_SHORT"/>
    <property type="match status" value="1"/>
</dbReference>
<protein>
    <submittedName>
        <fullName evidence="5">Short-chain dehydrogenase</fullName>
    </submittedName>
</protein>
<dbReference type="InterPro" id="IPR057326">
    <property type="entry name" value="KR_dom"/>
</dbReference>
<dbReference type="EMBL" id="JTHP01000013">
    <property type="protein sequence ID" value="KJD45940.1"/>
    <property type="molecule type" value="Genomic_DNA"/>
</dbReference>
<evidence type="ECO:0000256" key="1">
    <source>
        <dbReference type="ARBA" id="ARBA00006484"/>
    </source>
</evidence>
<reference evidence="5 6" key="1">
    <citation type="submission" date="2014-11" db="EMBL/GenBank/DDBJ databases">
        <title>Draft Genome Sequences of Paenibacillus polymyxa NRRL B-30509 and Paenibacillus terrae NRRL B-30644, Strains from a Poultry Environment that Produce Tridecaptin A and Paenicidins.</title>
        <authorList>
            <person name="van Belkum M.J."/>
            <person name="Lohans C.T."/>
            <person name="Vederas J.C."/>
        </authorList>
    </citation>
    <scope>NUCLEOTIDE SEQUENCE [LARGE SCALE GENOMIC DNA]</scope>
    <source>
        <strain evidence="5 6">NRRL B-30644</strain>
    </source>
</reference>
<dbReference type="InterPro" id="IPR020904">
    <property type="entry name" value="Sc_DH/Rdtase_CS"/>
</dbReference>
<dbReference type="CDD" id="cd05233">
    <property type="entry name" value="SDR_c"/>
    <property type="match status" value="1"/>
</dbReference>
<dbReference type="Proteomes" id="UP000032534">
    <property type="component" value="Unassembled WGS sequence"/>
</dbReference>